<dbReference type="GO" id="GO:0016746">
    <property type="term" value="F:acyltransferase activity"/>
    <property type="evidence" value="ECO:0007669"/>
    <property type="project" value="UniProtKB-KW"/>
</dbReference>
<evidence type="ECO:0000256" key="1">
    <source>
        <dbReference type="ARBA" id="ARBA00022679"/>
    </source>
</evidence>
<sequence length="170" mass="18365">MSFRPAARSDSSSLAAISIEVWIGTYIRNGVNGFFADYALSTFTADRFEALLGDPGESVIVSENRDGIDGFVRVTRDRAAPEGVASDTEITTLYVQPRHKGRGLGKALLAEGIAIARARGATSVWLTTNSENTDAIGFYQSQGFRVVGRTHFRIGDEAYPNEILLCDLAA</sequence>
<name>A0ABV7GQI4_9RHOB</name>
<keyword evidence="2 4" id="KW-0012">Acyltransferase</keyword>
<reference evidence="5" key="1">
    <citation type="journal article" date="2019" name="Int. J. Syst. Evol. Microbiol.">
        <title>The Global Catalogue of Microorganisms (GCM) 10K type strain sequencing project: providing services to taxonomists for standard genome sequencing and annotation.</title>
        <authorList>
            <consortium name="The Broad Institute Genomics Platform"/>
            <consortium name="The Broad Institute Genome Sequencing Center for Infectious Disease"/>
            <person name="Wu L."/>
            <person name="Ma J."/>
        </authorList>
    </citation>
    <scope>NUCLEOTIDE SEQUENCE [LARGE SCALE GENOMIC DNA]</scope>
    <source>
        <strain evidence="5">KCTC 52366</strain>
    </source>
</reference>
<dbReference type="InterPro" id="IPR016181">
    <property type="entry name" value="Acyl_CoA_acyltransferase"/>
</dbReference>
<protein>
    <submittedName>
        <fullName evidence="4">GNAT family N-acetyltransferase</fullName>
        <ecNumber evidence="4">2.3.-.-</ecNumber>
    </submittedName>
</protein>
<gene>
    <name evidence="4" type="ORF">ACFOGP_12820</name>
</gene>
<evidence type="ECO:0000256" key="2">
    <source>
        <dbReference type="ARBA" id="ARBA00023315"/>
    </source>
</evidence>
<dbReference type="SUPFAM" id="SSF55729">
    <property type="entry name" value="Acyl-CoA N-acyltransferases (Nat)"/>
    <property type="match status" value="1"/>
</dbReference>
<keyword evidence="1 4" id="KW-0808">Transferase</keyword>
<keyword evidence="5" id="KW-1185">Reference proteome</keyword>
<dbReference type="PANTHER" id="PTHR43877">
    <property type="entry name" value="AMINOALKYLPHOSPHONATE N-ACETYLTRANSFERASE-RELATED-RELATED"/>
    <property type="match status" value="1"/>
</dbReference>
<feature type="domain" description="N-acetyltransferase" evidence="3">
    <location>
        <begin position="1"/>
        <end position="166"/>
    </location>
</feature>
<evidence type="ECO:0000313" key="4">
    <source>
        <dbReference type="EMBL" id="MFC3143597.1"/>
    </source>
</evidence>
<dbReference type="EC" id="2.3.-.-" evidence="4"/>
<dbReference type="Pfam" id="PF00583">
    <property type="entry name" value="Acetyltransf_1"/>
    <property type="match status" value="1"/>
</dbReference>
<dbReference type="Proteomes" id="UP001595632">
    <property type="component" value="Unassembled WGS sequence"/>
</dbReference>
<organism evidence="4 5">
    <name type="scientific">Psychromarinibacter halotolerans</name>
    <dbReference type="NCBI Taxonomy" id="1775175"/>
    <lineage>
        <taxon>Bacteria</taxon>
        <taxon>Pseudomonadati</taxon>
        <taxon>Pseudomonadota</taxon>
        <taxon>Alphaproteobacteria</taxon>
        <taxon>Rhodobacterales</taxon>
        <taxon>Paracoccaceae</taxon>
        <taxon>Psychromarinibacter</taxon>
    </lineage>
</organism>
<dbReference type="EMBL" id="JBHRTB010000010">
    <property type="protein sequence ID" value="MFC3143597.1"/>
    <property type="molecule type" value="Genomic_DNA"/>
</dbReference>
<accession>A0ABV7GQI4</accession>
<comment type="caution">
    <text evidence="4">The sequence shown here is derived from an EMBL/GenBank/DDBJ whole genome shotgun (WGS) entry which is preliminary data.</text>
</comment>
<evidence type="ECO:0000259" key="3">
    <source>
        <dbReference type="PROSITE" id="PS51186"/>
    </source>
</evidence>
<dbReference type="CDD" id="cd04301">
    <property type="entry name" value="NAT_SF"/>
    <property type="match status" value="1"/>
</dbReference>
<proteinExistence type="predicted"/>
<dbReference type="PROSITE" id="PS51186">
    <property type="entry name" value="GNAT"/>
    <property type="match status" value="1"/>
</dbReference>
<dbReference type="InterPro" id="IPR050832">
    <property type="entry name" value="Bact_Acetyltransf"/>
</dbReference>
<dbReference type="Gene3D" id="3.40.630.30">
    <property type="match status" value="1"/>
</dbReference>
<evidence type="ECO:0000313" key="5">
    <source>
        <dbReference type="Proteomes" id="UP001595632"/>
    </source>
</evidence>
<dbReference type="RefSeq" id="WP_275630881.1">
    <property type="nucleotide sequence ID" value="NZ_JARGYD010000001.1"/>
</dbReference>
<dbReference type="InterPro" id="IPR000182">
    <property type="entry name" value="GNAT_dom"/>
</dbReference>